<protein>
    <submittedName>
        <fullName evidence="1">Putative ovule protein</fullName>
    </submittedName>
</protein>
<sequence length="65" mass="7826">MEQTLKANHEKKLNFVLYTFEASTSDQVEENIQFLTKSMMQMKMKEIIPVHYFHNLRAIIIDNFF</sequence>
<evidence type="ECO:0000313" key="1">
    <source>
        <dbReference type="EMBL" id="JAP13233.1"/>
    </source>
</evidence>
<name>A0A0V0GYP7_SOLCH</name>
<reference evidence="1" key="1">
    <citation type="submission" date="2015-12" db="EMBL/GenBank/DDBJ databases">
        <title>Gene expression during late stages of embryo sac development: a critical building block for successful pollen-pistil interactions.</title>
        <authorList>
            <person name="Liu Y."/>
            <person name="Joly V."/>
            <person name="Sabar M."/>
            <person name="Matton D.P."/>
        </authorList>
    </citation>
    <scope>NUCLEOTIDE SEQUENCE</scope>
</reference>
<organism evidence="1">
    <name type="scientific">Solanum chacoense</name>
    <name type="common">Chaco potato</name>
    <dbReference type="NCBI Taxonomy" id="4108"/>
    <lineage>
        <taxon>Eukaryota</taxon>
        <taxon>Viridiplantae</taxon>
        <taxon>Streptophyta</taxon>
        <taxon>Embryophyta</taxon>
        <taxon>Tracheophyta</taxon>
        <taxon>Spermatophyta</taxon>
        <taxon>Magnoliopsida</taxon>
        <taxon>eudicotyledons</taxon>
        <taxon>Gunneridae</taxon>
        <taxon>Pentapetalae</taxon>
        <taxon>asterids</taxon>
        <taxon>lamiids</taxon>
        <taxon>Solanales</taxon>
        <taxon>Solanaceae</taxon>
        <taxon>Solanoideae</taxon>
        <taxon>Solaneae</taxon>
        <taxon>Solanum</taxon>
    </lineage>
</organism>
<accession>A0A0V0GYP7</accession>
<dbReference type="AlphaFoldDB" id="A0A0V0GYP7"/>
<proteinExistence type="predicted"/>
<dbReference type="EMBL" id="GEDG01028358">
    <property type="protein sequence ID" value="JAP13233.1"/>
    <property type="molecule type" value="Transcribed_RNA"/>
</dbReference>